<evidence type="ECO:0000313" key="2">
    <source>
        <dbReference type="Proteomes" id="UP000032841"/>
    </source>
</evidence>
<dbReference type="EMBL" id="HG916826">
    <property type="protein sequence ID" value="CDM41414.1"/>
    <property type="molecule type" value="Genomic_DNA"/>
</dbReference>
<dbReference type="HOGENOM" id="CLU_1239721_0_0_6"/>
<protein>
    <submittedName>
        <fullName evidence="1">Uncharacterized protein</fullName>
    </submittedName>
</protein>
<reference evidence="1 2" key="1">
    <citation type="submission" date="2013-11" db="EMBL/GenBank/DDBJ databases">
        <title>Complete genome sequence of the cyanide-degrading bacterium Pseudomonas pseudoalcaligenes CECT 5344.</title>
        <authorList>
            <person name="Wibberg D."/>
            <person name="Puehler A."/>
            <person name="Schlueter A."/>
        </authorList>
    </citation>
    <scope>NUCLEOTIDE SEQUENCE [LARGE SCALE GENOMIC DNA]</scope>
    <source>
        <strain evidence="2">CECT 5344</strain>
    </source>
</reference>
<proteinExistence type="predicted"/>
<dbReference type="Proteomes" id="UP000032841">
    <property type="component" value="Chromosome"/>
</dbReference>
<name>W6RHX3_ECTO5</name>
<organism evidence="1 2">
    <name type="scientific">Ectopseudomonas oleovorans (strain CECT 5344)</name>
    <name type="common">Pseudomonas pseudoalcaligenes</name>
    <dbReference type="NCBI Taxonomy" id="1182590"/>
    <lineage>
        <taxon>Bacteria</taxon>
        <taxon>Pseudomonadati</taxon>
        <taxon>Pseudomonadota</taxon>
        <taxon>Gammaproteobacteria</taxon>
        <taxon>Pseudomonadales</taxon>
        <taxon>Pseudomonadaceae</taxon>
        <taxon>Ectopseudomonas</taxon>
    </lineage>
</organism>
<dbReference type="KEGG" id="ppse:BN5_2854"/>
<dbReference type="AlphaFoldDB" id="W6RHX3"/>
<evidence type="ECO:0000313" key="1">
    <source>
        <dbReference type="EMBL" id="CDM41414.1"/>
    </source>
</evidence>
<sequence>MMCGCNNQITKHCSGQAAECGVMHAGAKMQKPDIALIYEDSLPSEIFEEFRTSFDNEELNILVDSRPPSGPQACIEWFIPTLVMIFIAKSYFGGFFNELGKAHGLALNAKLSGLATKIMSTPRIEPILSGSSGKLSTGNPYSLAFSIFAEANDGKKFKLLIPKPSEENNYNEIINIFLEFLSEYHSGIKNLEDTGFDSCAKLTSGTIFVQVNQKTKCVEWLDQRNYH</sequence>
<gene>
    <name evidence="1" type="ORF">BN5_2854</name>
</gene>
<accession>W6RHX3</accession>